<dbReference type="GO" id="GO:0008483">
    <property type="term" value="F:transaminase activity"/>
    <property type="evidence" value="ECO:0007669"/>
    <property type="project" value="UniProtKB-KW"/>
</dbReference>
<dbReference type="InterPro" id="IPR015421">
    <property type="entry name" value="PyrdxlP-dep_Trfase_major"/>
</dbReference>
<evidence type="ECO:0000259" key="6">
    <source>
        <dbReference type="PROSITE" id="PS50949"/>
    </source>
</evidence>
<dbReference type="Pfam" id="PF00155">
    <property type="entry name" value="Aminotran_1_2"/>
    <property type="match status" value="1"/>
</dbReference>
<proteinExistence type="inferred from homology"/>
<dbReference type="SUPFAM" id="SSF46785">
    <property type="entry name" value="Winged helix' DNA-binding domain"/>
    <property type="match status" value="1"/>
</dbReference>
<dbReference type="CDD" id="cd00609">
    <property type="entry name" value="AAT_like"/>
    <property type="match status" value="1"/>
</dbReference>
<gene>
    <name evidence="7" type="ORF">E5987_08405</name>
</gene>
<dbReference type="PANTHER" id="PTHR46577">
    <property type="entry name" value="HTH-TYPE TRANSCRIPTIONAL REGULATORY PROTEIN GABR"/>
    <property type="match status" value="1"/>
</dbReference>
<dbReference type="EMBL" id="WSRP01000025">
    <property type="protein sequence ID" value="MVX57223.1"/>
    <property type="molecule type" value="Genomic_DNA"/>
</dbReference>
<dbReference type="GO" id="GO:0003677">
    <property type="term" value="F:DNA binding"/>
    <property type="evidence" value="ECO:0007669"/>
    <property type="project" value="UniProtKB-KW"/>
</dbReference>
<dbReference type="Pfam" id="PF00392">
    <property type="entry name" value="GntR"/>
    <property type="match status" value="1"/>
</dbReference>
<dbReference type="Proteomes" id="UP000472580">
    <property type="component" value="Unassembled WGS sequence"/>
</dbReference>
<dbReference type="Gene3D" id="3.40.640.10">
    <property type="entry name" value="Type I PLP-dependent aspartate aminotransferase-like (Major domain)"/>
    <property type="match status" value="1"/>
</dbReference>
<keyword evidence="3" id="KW-0805">Transcription regulation</keyword>
<evidence type="ECO:0000256" key="1">
    <source>
        <dbReference type="ARBA" id="ARBA00005384"/>
    </source>
</evidence>
<evidence type="ECO:0000256" key="4">
    <source>
        <dbReference type="ARBA" id="ARBA00023125"/>
    </source>
</evidence>
<dbReference type="AlphaFoldDB" id="A0A6L6YKC8"/>
<dbReference type="CDD" id="cd07377">
    <property type="entry name" value="WHTH_GntR"/>
    <property type="match status" value="1"/>
</dbReference>
<dbReference type="InterPro" id="IPR000524">
    <property type="entry name" value="Tscrpt_reg_HTH_GntR"/>
</dbReference>
<evidence type="ECO:0000256" key="5">
    <source>
        <dbReference type="ARBA" id="ARBA00023163"/>
    </source>
</evidence>
<dbReference type="InterPro" id="IPR015424">
    <property type="entry name" value="PyrdxlP-dep_Trfase"/>
</dbReference>
<dbReference type="PRINTS" id="PR00035">
    <property type="entry name" value="HTHGNTR"/>
</dbReference>
<dbReference type="GO" id="GO:0030170">
    <property type="term" value="F:pyridoxal phosphate binding"/>
    <property type="evidence" value="ECO:0007669"/>
    <property type="project" value="InterPro"/>
</dbReference>
<dbReference type="GO" id="GO:0003700">
    <property type="term" value="F:DNA-binding transcription factor activity"/>
    <property type="evidence" value="ECO:0007669"/>
    <property type="project" value="InterPro"/>
</dbReference>
<dbReference type="InterPro" id="IPR036390">
    <property type="entry name" value="WH_DNA-bd_sf"/>
</dbReference>
<keyword evidence="7" id="KW-0808">Transferase</keyword>
<keyword evidence="2" id="KW-0663">Pyridoxal phosphate</keyword>
<sequence>MANKVHPRLASLSLDRSENSEPLSEQLYKAICSLIESGNLLANDPPPSSRQLSDLLDVSRSTVSHVYKQLTEEGLINSRKGSGTFVSETADALTELSTDSANAHSPLRLAELPASARVASDARSFSVQKNLPFAVIAPDHESLPGKNWTTIVSRISRSPWLHNGYCEPGGFMPYKEAVADYLRRFRGISCSADQVIATTGIQQALDLCASVLFKASDLVAVEDPYFQPHVNLLEFRGLKPVPIPVTQDGIDTDRLEKHSDIRGVLVTPCHQYPLGYVFSSQTREKLLDWAAKNSAWIIEDDYDSELRYGKKPHPALASLDQNECCIYLGSFTKVIYPGFNMGYMVVPKPLIRVFEGAKFLTDRHSSEVHQCILAEFIERGFYDSHVRRLKTMYEKRRQALVRSIGRLLGRYGSIEGENEGTHVTFLFNHPVNDIEICRFLDEKYRIEARPLSECYRLANSRSGLILGYAHFTEDELREAVSRLRDGLEVFFNR</sequence>
<dbReference type="PROSITE" id="PS50949">
    <property type="entry name" value="HTH_GNTR"/>
    <property type="match status" value="1"/>
</dbReference>
<keyword evidence="8" id="KW-1185">Reference proteome</keyword>
<comment type="similarity">
    <text evidence="1">In the C-terminal section; belongs to the class-I pyridoxal-phosphate-dependent aminotransferase family.</text>
</comment>
<dbReference type="PANTHER" id="PTHR46577:SF1">
    <property type="entry name" value="HTH-TYPE TRANSCRIPTIONAL REGULATORY PROTEIN GABR"/>
    <property type="match status" value="1"/>
</dbReference>
<dbReference type="InterPro" id="IPR036388">
    <property type="entry name" value="WH-like_DNA-bd_sf"/>
</dbReference>
<evidence type="ECO:0000313" key="8">
    <source>
        <dbReference type="Proteomes" id="UP000472580"/>
    </source>
</evidence>
<dbReference type="Gene3D" id="1.10.10.10">
    <property type="entry name" value="Winged helix-like DNA-binding domain superfamily/Winged helix DNA-binding domain"/>
    <property type="match status" value="1"/>
</dbReference>
<comment type="caution">
    <text evidence="7">The sequence shown here is derived from an EMBL/GenBank/DDBJ whole genome shotgun (WGS) entry which is preliminary data.</text>
</comment>
<evidence type="ECO:0000256" key="3">
    <source>
        <dbReference type="ARBA" id="ARBA00023015"/>
    </source>
</evidence>
<keyword evidence="5" id="KW-0804">Transcription</keyword>
<evidence type="ECO:0000313" key="7">
    <source>
        <dbReference type="EMBL" id="MVX57223.1"/>
    </source>
</evidence>
<keyword evidence="7" id="KW-0032">Aminotransferase</keyword>
<dbReference type="SMART" id="SM00345">
    <property type="entry name" value="HTH_GNTR"/>
    <property type="match status" value="1"/>
</dbReference>
<organism evidence="7 8">
    <name type="scientific">Parasutterella muris</name>
    <dbReference type="NCBI Taxonomy" id="2565572"/>
    <lineage>
        <taxon>Bacteria</taxon>
        <taxon>Pseudomonadati</taxon>
        <taxon>Pseudomonadota</taxon>
        <taxon>Betaproteobacteria</taxon>
        <taxon>Burkholderiales</taxon>
        <taxon>Sutterellaceae</taxon>
        <taxon>Parasutterella</taxon>
    </lineage>
</organism>
<keyword evidence="4" id="KW-0238">DNA-binding</keyword>
<evidence type="ECO:0000256" key="2">
    <source>
        <dbReference type="ARBA" id="ARBA00022898"/>
    </source>
</evidence>
<accession>A0A6L6YKC8</accession>
<dbReference type="RefSeq" id="WP_160335649.1">
    <property type="nucleotide sequence ID" value="NZ_WSRP01000025.1"/>
</dbReference>
<dbReference type="OrthoDB" id="9804020at2"/>
<name>A0A6L6YKC8_9BURK</name>
<dbReference type="InterPro" id="IPR004839">
    <property type="entry name" value="Aminotransferase_I/II_large"/>
</dbReference>
<reference evidence="7 8" key="1">
    <citation type="submission" date="2019-12" db="EMBL/GenBank/DDBJ databases">
        <title>Microbes associate with the intestines of laboratory mice.</title>
        <authorList>
            <person name="Navarre W."/>
            <person name="Wong E."/>
        </authorList>
    </citation>
    <scope>NUCLEOTIDE SEQUENCE [LARGE SCALE GENOMIC DNA]</scope>
    <source>
        <strain evidence="7 8">NM82_D38</strain>
    </source>
</reference>
<protein>
    <submittedName>
        <fullName evidence="7">Aminotransferase class I/II-fold pyridoxal phosphate-dependent enzyme</fullName>
    </submittedName>
</protein>
<dbReference type="InterPro" id="IPR051446">
    <property type="entry name" value="HTH_trans_reg/aminotransferase"/>
</dbReference>
<dbReference type="SUPFAM" id="SSF53383">
    <property type="entry name" value="PLP-dependent transferases"/>
    <property type="match status" value="1"/>
</dbReference>
<feature type="domain" description="HTH gntR-type" evidence="6">
    <location>
        <begin position="21"/>
        <end position="89"/>
    </location>
</feature>